<dbReference type="SMART" id="SM00324">
    <property type="entry name" value="RhoGAP"/>
    <property type="match status" value="1"/>
</dbReference>
<name>A0ABQ8XUW8_9EUKA</name>
<dbReference type="PANTHER" id="PTHR45808:SF2">
    <property type="entry name" value="RHO GTPASE-ACTIVATING PROTEIN 68F"/>
    <property type="match status" value="1"/>
</dbReference>
<dbReference type="Proteomes" id="UP001150062">
    <property type="component" value="Unassembled WGS sequence"/>
</dbReference>
<evidence type="ECO:0000313" key="4">
    <source>
        <dbReference type="Proteomes" id="UP001150062"/>
    </source>
</evidence>
<evidence type="ECO:0000313" key="3">
    <source>
        <dbReference type="EMBL" id="KAJ6236392.1"/>
    </source>
</evidence>
<gene>
    <name evidence="3" type="ORF">M0813_27779</name>
</gene>
<dbReference type="PROSITE" id="PS50238">
    <property type="entry name" value="RHOGAP"/>
    <property type="match status" value="1"/>
</dbReference>
<feature type="compositionally biased region" description="Basic residues" evidence="1">
    <location>
        <begin position="416"/>
        <end position="452"/>
    </location>
</feature>
<dbReference type="InterPro" id="IPR008936">
    <property type="entry name" value="Rho_GTPase_activation_prot"/>
</dbReference>
<dbReference type="PANTHER" id="PTHR45808">
    <property type="entry name" value="RHO GTPASE-ACTIVATING PROTEIN 68F"/>
    <property type="match status" value="1"/>
</dbReference>
<dbReference type="InterPro" id="IPR000198">
    <property type="entry name" value="RhoGAP_dom"/>
</dbReference>
<dbReference type="EMBL" id="JAOAOG010000243">
    <property type="protein sequence ID" value="KAJ6236392.1"/>
    <property type="molecule type" value="Genomic_DNA"/>
</dbReference>
<feature type="region of interest" description="Disordered" evidence="1">
    <location>
        <begin position="363"/>
        <end position="479"/>
    </location>
</feature>
<feature type="compositionally biased region" description="Basic and acidic residues" evidence="1">
    <location>
        <begin position="365"/>
        <end position="415"/>
    </location>
</feature>
<evidence type="ECO:0000259" key="2">
    <source>
        <dbReference type="PROSITE" id="PS50238"/>
    </source>
</evidence>
<feature type="region of interest" description="Disordered" evidence="1">
    <location>
        <begin position="771"/>
        <end position="820"/>
    </location>
</feature>
<sequence>MSKISSFFRKKKKNKNSKDYIQPLGDYPDFQQFQGKIFQISIQKLASTYATSRKNIPLIIKQLIDMIEESYIRKKGLFNTPKNFELLNEKVLLLNENGALNTLSIRDPNVLTSLLKLIFYYLPDPLLTSKLIEKWTAAEDVETISKIIEILPEVNQFVLAYLMRFLKRVSLESKFNKLNSNSLAEIFAPLIIWGEDRSSTVENSPFVVEKMISYYNKLFKEVEAKSLIKKSRIKKSIPTNKSKETGDFVSLLDDLDLKYGKLTKSTEMIKISSREIISMDIKNLLRLPIPKKKTLKSIKSINQEKQKKKEQEIKTQEIKRENENEKSSDDEGSDSSSDSSSSEDNKPKMKVVRKVRFSLFVEQFGDNKEKKQKEKEILEKRNLEQKEFKEYEREQKKEEKKFKEIIEKSKKENQKNKKKDKDKKKKKGKGKGKGKKNKKAKKNKKSPQKKKKSAPEQDNKKQTSQREQTRNKNEAEEEMDTIKPEIPFYFILDIKKEKKEGKQKERFSKAKELVPASPKFRRNVRKSPLGYNYDSFTIFSIVTEDVSEDLTEKEEVRIKLINLILKYFNQFKRFHQGFQTILIKYLFNKSLKSQTNEKHRLTFSKLVLLIRILISEIVIYSKEFQLLNSGKRPNYLEDWNPVMAQIEMAEELIGKLETFSQIEISRLWRGILVRKKLGTKFHIKKKSDKILNVPDGIDSKKWELLILKYEELRSLIERIRICEKEIALVSQPIESNKVEKLRQYMLGPLDFTQSSLAEITEKDSEDDVLEDFKSESFQNNNNNNNRNNTKKKNNKKKYTDSSSENSTSDSTESISEPSSD</sequence>
<feature type="region of interest" description="Disordered" evidence="1">
    <location>
        <begin position="298"/>
        <end position="351"/>
    </location>
</feature>
<evidence type="ECO:0000256" key="1">
    <source>
        <dbReference type="SAM" id="MobiDB-lite"/>
    </source>
</evidence>
<feature type="compositionally biased region" description="Low complexity" evidence="1">
    <location>
        <begin position="800"/>
        <end position="820"/>
    </location>
</feature>
<feature type="domain" description="Rho-GAP" evidence="2">
    <location>
        <begin position="40"/>
        <end position="219"/>
    </location>
</feature>
<dbReference type="SUPFAM" id="SSF48350">
    <property type="entry name" value="GTPase activation domain, GAP"/>
    <property type="match status" value="1"/>
</dbReference>
<accession>A0ABQ8XUW8</accession>
<feature type="compositionally biased region" description="Basic and acidic residues" evidence="1">
    <location>
        <begin position="302"/>
        <end position="329"/>
    </location>
</feature>
<reference evidence="3" key="1">
    <citation type="submission" date="2022-08" db="EMBL/GenBank/DDBJ databases">
        <title>Novel sulfate-reducing endosymbionts in the free-living metamonad Anaeramoeba.</title>
        <authorList>
            <person name="Jerlstrom-Hultqvist J."/>
            <person name="Cepicka I."/>
            <person name="Gallot-Lavallee L."/>
            <person name="Salas-Leiva D."/>
            <person name="Curtis B.A."/>
            <person name="Zahonova K."/>
            <person name="Pipaliya S."/>
            <person name="Dacks J."/>
            <person name="Roger A.J."/>
        </authorList>
    </citation>
    <scope>NUCLEOTIDE SEQUENCE</scope>
    <source>
        <strain evidence="3">Schooner1</strain>
    </source>
</reference>
<protein>
    <submittedName>
        <fullName evidence="3">Rho gtpase-activating protein 68f</fullName>
    </submittedName>
</protein>
<proteinExistence type="predicted"/>
<dbReference type="Gene3D" id="1.10.555.10">
    <property type="entry name" value="Rho GTPase activation protein"/>
    <property type="match status" value="1"/>
</dbReference>
<keyword evidence="4" id="KW-1185">Reference proteome</keyword>
<dbReference type="CDD" id="cd00159">
    <property type="entry name" value="RhoGAP"/>
    <property type="match status" value="1"/>
</dbReference>
<dbReference type="Pfam" id="PF00620">
    <property type="entry name" value="RhoGAP"/>
    <property type="match status" value="1"/>
</dbReference>
<organism evidence="3 4">
    <name type="scientific">Anaeramoeba flamelloides</name>
    <dbReference type="NCBI Taxonomy" id="1746091"/>
    <lineage>
        <taxon>Eukaryota</taxon>
        <taxon>Metamonada</taxon>
        <taxon>Anaeramoebidae</taxon>
        <taxon>Anaeramoeba</taxon>
    </lineage>
</organism>
<comment type="caution">
    <text evidence="3">The sequence shown here is derived from an EMBL/GenBank/DDBJ whole genome shotgun (WGS) entry which is preliminary data.</text>
</comment>